<protein>
    <recommendedName>
        <fullName evidence="4">LVIVD repeat-containing protein</fullName>
    </recommendedName>
</protein>
<evidence type="ECO:0008006" key="4">
    <source>
        <dbReference type="Google" id="ProtNLM"/>
    </source>
</evidence>
<keyword evidence="1" id="KW-0732">Signal</keyword>
<proteinExistence type="predicted"/>
<dbReference type="Proteomes" id="UP000095552">
    <property type="component" value="Unassembled WGS sequence"/>
</dbReference>
<dbReference type="PROSITE" id="PS51257">
    <property type="entry name" value="PROKAR_LIPOPROTEIN"/>
    <property type="match status" value="1"/>
</dbReference>
<dbReference type="EMBL" id="MDGQ01000005">
    <property type="protein sequence ID" value="OEK04856.1"/>
    <property type="molecule type" value="Genomic_DNA"/>
</dbReference>
<evidence type="ECO:0000313" key="2">
    <source>
        <dbReference type="EMBL" id="OEK04856.1"/>
    </source>
</evidence>
<feature type="signal peptide" evidence="1">
    <location>
        <begin position="1"/>
        <end position="21"/>
    </location>
</feature>
<reference evidence="2 3" key="1">
    <citation type="submission" date="2016-08" db="EMBL/GenBank/DDBJ databases">
        <title>Draft genome of Fabibacter sp. strain SK-8.</title>
        <authorList>
            <person name="Wong S.-K."/>
            <person name="Hamasaki K."/>
            <person name="Yoshizawa S."/>
        </authorList>
    </citation>
    <scope>NUCLEOTIDE SEQUENCE [LARGE SCALE GENOMIC DNA]</scope>
    <source>
        <strain evidence="2 3">SK-8</strain>
    </source>
</reference>
<organism evidence="2 3">
    <name type="scientific">Roseivirga misakiensis</name>
    <dbReference type="NCBI Taxonomy" id="1563681"/>
    <lineage>
        <taxon>Bacteria</taxon>
        <taxon>Pseudomonadati</taxon>
        <taxon>Bacteroidota</taxon>
        <taxon>Cytophagia</taxon>
        <taxon>Cytophagales</taxon>
        <taxon>Roseivirgaceae</taxon>
        <taxon>Roseivirga</taxon>
    </lineage>
</organism>
<comment type="caution">
    <text evidence="2">The sequence shown here is derived from an EMBL/GenBank/DDBJ whole genome shotgun (WGS) entry which is preliminary data.</text>
</comment>
<keyword evidence="3" id="KW-1185">Reference proteome</keyword>
<accession>A0A1E5T0H7</accession>
<gene>
    <name evidence="2" type="ORF">BFP71_15570</name>
</gene>
<evidence type="ECO:0000256" key="1">
    <source>
        <dbReference type="SAM" id="SignalP"/>
    </source>
</evidence>
<sequence>MFQMMKKLLAFLLLIFVFACAEDSSEFVPNLSGTGVGGSLAKFTISNNQVIVINGSEVKQFDILPSDELSEKHTLQIFRQLETIFPYEDKILIGSTAAVIFLGFDADGLLTILSTYDHLTACDPVVASNGIAFSTLKVTDCRAGSDDLLEAIDISDIENPTVLKVYSTESPFGLAIRGSSLFVCEKGGLTMYSFNAEGELIEMDFLTIDGAVPLDIIANTGYLIVRTTNGIYNVSYSDTALTGVLGSFITD</sequence>
<feature type="chain" id="PRO_5009185800" description="LVIVD repeat-containing protein" evidence="1">
    <location>
        <begin position="22"/>
        <end position="251"/>
    </location>
</feature>
<dbReference type="STRING" id="1563681.BFP71_15570"/>
<evidence type="ECO:0000313" key="3">
    <source>
        <dbReference type="Proteomes" id="UP000095552"/>
    </source>
</evidence>
<name>A0A1E5T0H7_9BACT</name>
<dbReference type="AlphaFoldDB" id="A0A1E5T0H7"/>